<dbReference type="InterPro" id="IPR038765">
    <property type="entry name" value="Papain-like_cys_pep_sf"/>
</dbReference>
<reference evidence="5" key="1">
    <citation type="journal article" date="2023" name="Plant J.">
        <title>Genome sequences and population genomics provide insights into the demographic history, inbreeding, and mutation load of two 'living fossil' tree species of Dipteronia.</title>
        <authorList>
            <person name="Feng Y."/>
            <person name="Comes H.P."/>
            <person name="Chen J."/>
            <person name="Zhu S."/>
            <person name="Lu R."/>
            <person name="Zhang X."/>
            <person name="Li P."/>
            <person name="Qiu J."/>
            <person name="Olsen K.M."/>
            <person name="Qiu Y."/>
        </authorList>
    </citation>
    <scope>NUCLEOTIDE SEQUENCE</scope>
    <source>
        <strain evidence="5">KIB01</strain>
    </source>
</reference>
<evidence type="ECO:0000256" key="2">
    <source>
        <dbReference type="ARBA" id="ARBA00022670"/>
    </source>
</evidence>
<comment type="caution">
    <text evidence="5">The sequence shown here is derived from an EMBL/GenBank/DDBJ whole genome shotgun (WGS) entry which is preliminary data.</text>
</comment>
<keyword evidence="6" id="KW-1185">Reference proteome</keyword>
<feature type="domain" description="Ubiquitin-like protease family profile" evidence="4">
    <location>
        <begin position="13"/>
        <end position="95"/>
    </location>
</feature>
<protein>
    <recommendedName>
        <fullName evidence="4">Ubiquitin-like protease family profile domain-containing protein</fullName>
    </recommendedName>
</protein>
<evidence type="ECO:0000259" key="4">
    <source>
        <dbReference type="Pfam" id="PF02902"/>
    </source>
</evidence>
<evidence type="ECO:0000256" key="1">
    <source>
        <dbReference type="ARBA" id="ARBA00005234"/>
    </source>
</evidence>
<name>A0AAD9XGB1_9ROSI</name>
<evidence type="ECO:0000256" key="3">
    <source>
        <dbReference type="ARBA" id="ARBA00022801"/>
    </source>
</evidence>
<dbReference type="Proteomes" id="UP001280121">
    <property type="component" value="Unassembled WGS sequence"/>
</dbReference>
<dbReference type="GO" id="GO:0008234">
    <property type="term" value="F:cysteine-type peptidase activity"/>
    <property type="evidence" value="ECO:0007669"/>
    <property type="project" value="InterPro"/>
</dbReference>
<dbReference type="InterPro" id="IPR003653">
    <property type="entry name" value="Peptidase_C48_C"/>
</dbReference>
<comment type="similarity">
    <text evidence="1">Belongs to the peptidase C48 family.</text>
</comment>
<gene>
    <name evidence="5" type="ORF">Ddye_005498</name>
</gene>
<accession>A0AAD9XGB1</accession>
<evidence type="ECO:0000313" key="6">
    <source>
        <dbReference type="Proteomes" id="UP001280121"/>
    </source>
</evidence>
<evidence type="ECO:0000313" key="5">
    <source>
        <dbReference type="EMBL" id="KAK2658965.1"/>
    </source>
</evidence>
<keyword evidence="2" id="KW-0645">Protease</keyword>
<sequence>MHASVHWRIVIRILFPTNGNGNHGVSVEVNLKERVIKVFDSKSDVYSVDQILKWVTCLRKMLPSLLAYAMPDTYTDPSSFIVERSEESIPHQGNQYVFIYVLIVMVYLLDDDCY</sequence>
<proteinExistence type="inferred from homology"/>
<dbReference type="GO" id="GO:0006508">
    <property type="term" value="P:proteolysis"/>
    <property type="evidence" value="ECO:0007669"/>
    <property type="project" value="UniProtKB-KW"/>
</dbReference>
<dbReference type="SUPFAM" id="SSF54001">
    <property type="entry name" value="Cysteine proteinases"/>
    <property type="match status" value="1"/>
</dbReference>
<dbReference type="EMBL" id="JANJYI010000002">
    <property type="protein sequence ID" value="KAK2658965.1"/>
    <property type="molecule type" value="Genomic_DNA"/>
</dbReference>
<dbReference type="Gene3D" id="3.40.395.10">
    <property type="entry name" value="Adenoviral Proteinase, Chain A"/>
    <property type="match status" value="1"/>
</dbReference>
<organism evidence="5 6">
    <name type="scientific">Dipteronia dyeriana</name>
    <dbReference type="NCBI Taxonomy" id="168575"/>
    <lineage>
        <taxon>Eukaryota</taxon>
        <taxon>Viridiplantae</taxon>
        <taxon>Streptophyta</taxon>
        <taxon>Embryophyta</taxon>
        <taxon>Tracheophyta</taxon>
        <taxon>Spermatophyta</taxon>
        <taxon>Magnoliopsida</taxon>
        <taxon>eudicotyledons</taxon>
        <taxon>Gunneridae</taxon>
        <taxon>Pentapetalae</taxon>
        <taxon>rosids</taxon>
        <taxon>malvids</taxon>
        <taxon>Sapindales</taxon>
        <taxon>Sapindaceae</taxon>
        <taxon>Hippocastanoideae</taxon>
        <taxon>Acereae</taxon>
        <taxon>Dipteronia</taxon>
    </lineage>
</organism>
<keyword evidence="3" id="KW-0378">Hydrolase</keyword>
<dbReference type="AlphaFoldDB" id="A0AAD9XGB1"/>
<dbReference type="Pfam" id="PF02902">
    <property type="entry name" value="Peptidase_C48"/>
    <property type="match status" value="1"/>
</dbReference>